<organism evidence="3 4">
    <name type="scientific">Luteimonas endophytica</name>
    <dbReference type="NCBI Taxonomy" id="3042023"/>
    <lineage>
        <taxon>Bacteria</taxon>
        <taxon>Pseudomonadati</taxon>
        <taxon>Pseudomonadota</taxon>
        <taxon>Gammaproteobacteria</taxon>
        <taxon>Lysobacterales</taxon>
        <taxon>Lysobacteraceae</taxon>
        <taxon>Luteimonas</taxon>
    </lineage>
</organism>
<gene>
    <name evidence="3" type="ORF">QFW77_12085</name>
</gene>
<sequence>MAQHIGIVACSAEGAALCYRAICSGAGAPLPQRYAHPEVSMHTPPLADYVARLERGDWHGVADLMLASAEKLARTGADFLICPDNTIHQALPQVLPRSPLPWLHIADAVAAEALARGYRRIGITGTRWLVDGPVYPEKLEARGLGWVRPEAADRDAIGGIIMEELVEGVFDPASTRRLQQAIARLGDRGCDAVVLGCTELPLVIDGANSPLPTLDSTRLLARAALRRALQGGTALPLKPAAG</sequence>
<name>A0ABT6JA68_9GAMM</name>
<dbReference type="InterPro" id="IPR001920">
    <property type="entry name" value="Asp/Glu_race"/>
</dbReference>
<evidence type="ECO:0000313" key="3">
    <source>
        <dbReference type="EMBL" id="MDH5823727.1"/>
    </source>
</evidence>
<dbReference type="InterPro" id="IPR015942">
    <property type="entry name" value="Asp/Glu/hydantoin_racemase"/>
</dbReference>
<keyword evidence="4" id="KW-1185">Reference proteome</keyword>
<dbReference type="SUPFAM" id="SSF53681">
    <property type="entry name" value="Aspartate/glutamate racemase"/>
    <property type="match status" value="2"/>
</dbReference>
<evidence type="ECO:0000256" key="1">
    <source>
        <dbReference type="ARBA" id="ARBA00007847"/>
    </source>
</evidence>
<comment type="caution">
    <text evidence="3">The sequence shown here is derived from an EMBL/GenBank/DDBJ whole genome shotgun (WGS) entry which is preliminary data.</text>
</comment>
<reference evidence="3 4" key="1">
    <citation type="submission" date="2023-04" db="EMBL/GenBank/DDBJ databases">
        <title>Luteimonas endophyticus RD2P54.</title>
        <authorList>
            <person name="Sun J.-Q."/>
        </authorList>
    </citation>
    <scope>NUCLEOTIDE SEQUENCE [LARGE SCALE GENOMIC DNA]</scope>
    <source>
        <strain evidence="3 4">RD2P54</strain>
    </source>
</reference>
<dbReference type="Pfam" id="PF01177">
    <property type="entry name" value="Asp_Glu_race"/>
    <property type="match status" value="1"/>
</dbReference>
<dbReference type="PANTHER" id="PTHR21198:SF7">
    <property type="entry name" value="ASPARTATE-GLUTAMATE RACEMASE FAMILY"/>
    <property type="match status" value="1"/>
</dbReference>
<dbReference type="EMBL" id="JARXRM010000035">
    <property type="protein sequence ID" value="MDH5823727.1"/>
    <property type="molecule type" value="Genomic_DNA"/>
</dbReference>
<dbReference type="PROSITE" id="PS00924">
    <property type="entry name" value="ASP_GLU_RACEMASE_2"/>
    <property type="match status" value="1"/>
</dbReference>
<dbReference type="NCBIfam" id="TIGR00035">
    <property type="entry name" value="asp_race"/>
    <property type="match status" value="1"/>
</dbReference>
<dbReference type="InterPro" id="IPR033134">
    <property type="entry name" value="Asp/Glu_racemase_AS_2"/>
</dbReference>
<evidence type="ECO:0000313" key="4">
    <source>
        <dbReference type="Proteomes" id="UP001156940"/>
    </source>
</evidence>
<dbReference type="GO" id="GO:0016853">
    <property type="term" value="F:isomerase activity"/>
    <property type="evidence" value="ECO:0007669"/>
    <property type="project" value="UniProtKB-KW"/>
</dbReference>
<dbReference type="EC" id="5.1.1.-" evidence="3"/>
<proteinExistence type="inferred from homology"/>
<dbReference type="RefSeq" id="WP_280574976.1">
    <property type="nucleotide sequence ID" value="NZ_JARXRM010000035.1"/>
</dbReference>
<dbReference type="Proteomes" id="UP001156940">
    <property type="component" value="Unassembled WGS sequence"/>
</dbReference>
<accession>A0ABT6JA68</accession>
<dbReference type="InterPro" id="IPR004380">
    <property type="entry name" value="Asp_race"/>
</dbReference>
<keyword evidence="2 3" id="KW-0413">Isomerase</keyword>
<dbReference type="PANTHER" id="PTHR21198">
    <property type="entry name" value="GLUTAMATE RACEMASE"/>
    <property type="match status" value="1"/>
</dbReference>
<dbReference type="Gene3D" id="3.40.50.1860">
    <property type="match status" value="2"/>
</dbReference>
<evidence type="ECO:0000256" key="2">
    <source>
        <dbReference type="ARBA" id="ARBA00023235"/>
    </source>
</evidence>
<protein>
    <submittedName>
        <fullName evidence="3">Amino acid racemase</fullName>
        <ecNumber evidence="3">5.1.1.-</ecNumber>
    </submittedName>
</protein>
<comment type="similarity">
    <text evidence="1">Belongs to the aspartate/glutamate racemases family.</text>
</comment>